<dbReference type="PANTHER" id="PTHR43179">
    <property type="entry name" value="RHAMNOSYLTRANSFERASE WBBL"/>
    <property type="match status" value="1"/>
</dbReference>
<dbReference type="RefSeq" id="WP_085896250.1">
    <property type="nucleotide sequence ID" value="NZ_FWFY01000004.1"/>
</dbReference>
<keyword evidence="2" id="KW-0328">Glycosyltransferase</keyword>
<dbReference type="Proteomes" id="UP000240624">
    <property type="component" value="Unassembled WGS sequence"/>
</dbReference>
<organism evidence="8 9">
    <name type="scientific">Limimaricola soesokkakensis</name>
    <dbReference type="NCBI Taxonomy" id="1343159"/>
    <lineage>
        <taxon>Bacteria</taxon>
        <taxon>Pseudomonadati</taxon>
        <taxon>Pseudomonadota</taxon>
        <taxon>Alphaproteobacteria</taxon>
        <taxon>Rhodobacterales</taxon>
        <taxon>Paracoccaceae</taxon>
        <taxon>Limimaricola</taxon>
    </lineage>
</organism>
<feature type="domain" description="Glycosyltransferase 2-like" evidence="5">
    <location>
        <begin position="7"/>
        <end position="125"/>
    </location>
</feature>
<reference evidence="8 9" key="1">
    <citation type="submission" date="2017-03" db="EMBL/GenBank/DDBJ databases">
        <authorList>
            <person name="Afonso C.L."/>
            <person name="Miller P.J."/>
            <person name="Scott M.A."/>
            <person name="Spackman E."/>
            <person name="Goraichik I."/>
            <person name="Dimitrov K.M."/>
            <person name="Suarez D.L."/>
            <person name="Swayne D.E."/>
        </authorList>
    </citation>
    <scope>NUCLEOTIDE SEQUENCE [LARGE SCALE GENOMIC DNA]</scope>
    <source>
        <strain evidence="8 9">CECT 8367</strain>
    </source>
</reference>
<dbReference type="InterPro" id="IPR027791">
    <property type="entry name" value="Galactosyl_T_C"/>
</dbReference>
<dbReference type="Pfam" id="PF00535">
    <property type="entry name" value="Glycos_transf_2"/>
    <property type="match status" value="1"/>
</dbReference>
<name>A0A1X6Z7N5_9RHOB</name>
<dbReference type="InterPro" id="IPR001173">
    <property type="entry name" value="Glyco_trans_2-like"/>
</dbReference>
<evidence type="ECO:0000313" key="8">
    <source>
        <dbReference type="EMBL" id="SLN43615.1"/>
    </source>
</evidence>
<keyword evidence="4" id="KW-1133">Transmembrane helix</keyword>
<evidence type="ECO:0000256" key="3">
    <source>
        <dbReference type="ARBA" id="ARBA00022679"/>
    </source>
</evidence>
<dbReference type="PANTHER" id="PTHR43179:SF12">
    <property type="entry name" value="GALACTOFURANOSYLTRANSFERASE GLFT2"/>
    <property type="match status" value="1"/>
</dbReference>
<dbReference type="SUPFAM" id="SSF53448">
    <property type="entry name" value="Nucleotide-diphospho-sugar transferases"/>
    <property type="match status" value="1"/>
</dbReference>
<evidence type="ECO:0000256" key="1">
    <source>
        <dbReference type="ARBA" id="ARBA00006739"/>
    </source>
</evidence>
<evidence type="ECO:0000256" key="4">
    <source>
        <dbReference type="SAM" id="Phobius"/>
    </source>
</evidence>
<keyword evidence="3 8" id="KW-0808">Transferase</keyword>
<dbReference type="Pfam" id="PF02709">
    <property type="entry name" value="Glyco_transf_7C"/>
    <property type="match status" value="1"/>
</dbReference>
<evidence type="ECO:0000259" key="5">
    <source>
        <dbReference type="Pfam" id="PF00535"/>
    </source>
</evidence>
<dbReference type="AlphaFoldDB" id="A0A1X6Z7N5"/>
<comment type="similarity">
    <text evidence="1">Belongs to the glycosyltransferase 2 family.</text>
</comment>
<dbReference type="EMBL" id="FWFY01000004">
    <property type="protein sequence ID" value="SLN43615.1"/>
    <property type="molecule type" value="Genomic_DNA"/>
</dbReference>
<protein>
    <submittedName>
        <fullName evidence="7">GT2 family glycosyltransferase</fullName>
    </submittedName>
    <submittedName>
        <fullName evidence="8">Glycosyl transferase family 2</fullName>
    </submittedName>
</protein>
<gene>
    <name evidence="7" type="ORF">CLV79_10426</name>
    <name evidence="8" type="ORF">LOS8367_01925</name>
</gene>
<reference evidence="7 10" key="2">
    <citation type="submission" date="2018-03" db="EMBL/GenBank/DDBJ databases">
        <title>Genomic Encyclopedia of Archaeal and Bacterial Type Strains, Phase II (KMG-II): from individual species to whole genera.</title>
        <authorList>
            <person name="Goeker M."/>
        </authorList>
    </citation>
    <scope>NUCLEOTIDE SEQUENCE [LARGE SCALE GENOMIC DNA]</scope>
    <source>
        <strain evidence="7 10">DSM 29956</strain>
    </source>
</reference>
<dbReference type="Proteomes" id="UP000193495">
    <property type="component" value="Unassembled WGS sequence"/>
</dbReference>
<dbReference type="GO" id="GO:0016757">
    <property type="term" value="F:glycosyltransferase activity"/>
    <property type="evidence" value="ECO:0007669"/>
    <property type="project" value="UniProtKB-KW"/>
</dbReference>
<feature type="transmembrane region" description="Helical" evidence="4">
    <location>
        <begin position="242"/>
        <end position="267"/>
    </location>
</feature>
<proteinExistence type="inferred from homology"/>
<evidence type="ECO:0000313" key="10">
    <source>
        <dbReference type="Proteomes" id="UP000240624"/>
    </source>
</evidence>
<sequence>MTARIGVVVIGRNEGARLGACLASLENSGAQVVYVDSGSTDGSLDIARAAGARIIELDAGAPFTAARARNAGFEALREAGLPEFVQFVDGDCTLEPGWLEAGASALAADPGIGIVTGWRSEIAPDATLYNAMAEWEWHRPAGDIPACGGDMMLRTELFERIGGFDGAIICSEDEDLCLRVRGLGLRVHRLPQVMTRHDIAMTRLGQWWRRAVRAGHGFAEVGDRHPGHFTAERRRVRLWGMALPAVALAGIIAWGTAALLIATALLAVSWGRSALKLRRTGQPLRRALGLAGLLVLSKFPNAQGMLTYRLRRLRKHEMRLIEYR</sequence>
<dbReference type="EMBL" id="PYGB01000004">
    <property type="protein sequence ID" value="PSK86597.1"/>
    <property type="molecule type" value="Genomic_DNA"/>
</dbReference>
<evidence type="ECO:0000313" key="9">
    <source>
        <dbReference type="Proteomes" id="UP000193495"/>
    </source>
</evidence>
<dbReference type="Gene3D" id="3.90.550.10">
    <property type="entry name" value="Spore Coat Polysaccharide Biosynthesis Protein SpsA, Chain A"/>
    <property type="match status" value="1"/>
</dbReference>
<keyword evidence="10" id="KW-1185">Reference proteome</keyword>
<accession>A0A1X6Z7N5</accession>
<evidence type="ECO:0000256" key="2">
    <source>
        <dbReference type="ARBA" id="ARBA00022676"/>
    </source>
</evidence>
<feature type="domain" description="Galactosyltransferase C-terminal" evidence="6">
    <location>
        <begin position="129"/>
        <end position="195"/>
    </location>
</feature>
<keyword evidence="4" id="KW-0472">Membrane</keyword>
<evidence type="ECO:0000313" key="7">
    <source>
        <dbReference type="EMBL" id="PSK86597.1"/>
    </source>
</evidence>
<keyword evidence="4" id="KW-0812">Transmembrane</keyword>
<evidence type="ECO:0000259" key="6">
    <source>
        <dbReference type="Pfam" id="PF02709"/>
    </source>
</evidence>
<dbReference type="OrthoDB" id="8416156at2"/>
<dbReference type="InterPro" id="IPR029044">
    <property type="entry name" value="Nucleotide-diphossugar_trans"/>
</dbReference>